<dbReference type="AlphaFoldDB" id="A0A8T0R9M0"/>
<dbReference type="Proteomes" id="UP000823388">
    <property type="component" value="Chromosome 6K"/>
</dbReference>
<feature type="compositionally biased region" description="Low complexity" evidence="1">
    <location>
        <begin position="38"/>
        <end position="48"/>
    </location>
</feature>
<feature type="compositionally biased region" description="Polar residues" evidence="1">
    <location>
        <begin position="49"/>
        <end position="65"/>
    </location>
</feature>
<evidence type="ECO:0000256" key="1">
    <source>
        <dbReference type="SAM" id="MobiDB-lite"/>
    </source>
</evidence>
<protein>
    <submittedName>
        <fullName evidence="2">Uncharacterized protein</fullName>
    </submittedName>
</protein>
<accession>A0A8T0R9M0</accession>
<proteinExistence type="predicted"/>
<comment type="caution">
    <text evidence="2">The sequence shown here is derived from an EMBL/GenBank/DDBJ whole genome shotgun (WGS) entry which is preliminary data.</text>
</comment>
<feature type="region of interest" description="Disordered" evidence="1">
    <location>
        <begin position="1"/>
        <end position="66"/>
    </location>
</feature>
<gene>
    <name evidence="2" type="ORF">PVAP13_6KG048700</name>
</gene>
<evidence type="ECO:0000313" key="3">
    <source>
        <dbReference type="Proteomes" id="UP000823388"/>
    </source>
</evidence>
<reference evidence="2" key="1">
    <citation type="submission" date="2020-05" db="EMBL/GenBank/DDBJ databases">
        <title>WGS assembly of Panicum virgatum.</title>
        <authorList>
            <person name="Lovell J.T."/>
            <person name="Jenkins J."/>
            <person name="Shu S."/>
            <person name="Juenger T.E."/>
            <person name="Schmutz J."/>
        </authorList>
    </citation>
    <scope>NUCLEOTIDE SEQUENCE</scope>
    <source>
        <strain evidence="2">AP13</strain>
    </source>
</reference>
<feature type="region of interest" description="Disordered" evidence="1">
    <location>
        <begin position="78"/>
        <end position="103"/>
    </location>
</feature>
<sequence>MPDDESRPYLRLAASSGDDSEAGMSQRSRSRLAPARGDSASAAACDSSGTPPATNPSCSTRSPPTTWVDPWLARSLAAASSVPTPAWPEQRTEPRLASPPPNARGSGWLLVMDPRLMGIEQASGRVLFVVLRDLPWRRAGQPR</sequence>
<dbReference type="EMBL" id="CM029047">
    <property type="protein sequence ID" value="KAG2582471.1"/>
    <property type="molecule type" value="Genomic_DNA"/>
</dbReference>
<keyword evidence="3" id="KW-1185">Reference proteome</keyword>
<organism evidence="2 3">
    <name type="scientific">Panicum virgatum</name>
    <name type="common">Blackwell switchgrass</name>
    <dbReference type="NCBI Taxonomy" id="38727"/>
    <lineage>
        <taxon>Eukaryota</taxon>
        <taxon>Viridiplantae</taxon>
        <taxon>Streptophyta</taxon>
        <taxon>Embryophyta</taxon>
        <taxon>Tracheophyta</taxon>
        <taxon>Spermatophyta</taxon>
        <taxon>Magnoliopsida</taxon>
        <taxon>Liliopsida</taxon>
        <taxon>Poales</taxon>
        <taxon>Poaceae</taxon>
        <taxon>PACMAD clade</taxon>
        <taxon>Panicoideae</taxon>
        <taxon>Panicodae</taxon>
        <taxon>Paniceae</taxon>
        <taxon>Panicinae</taxon>
        <taxon>Panicum</taxon>
        <taxon>Panicum sect. Hiantes</taxon>
    </lineage>
</organism>
<evidence type="ECO:0000313" key="2">
    <source>
        <dbReference type="EMBL" id="KAG2582471.1"/>
    </source>
</evidence>
<name>A0A8T0R9M0_PANVG</name>